<dbReference type="Proteomes" id="UP000276443">
    <property type="component" value="Unassembled WGS sequence"/>
</dbReference>
<name>A0A3N5B434_9BACI</name>
<evidence type="ECO:0000313" key="1">
    <source>
        <dbReference type="EMBL" id="RPF52164.1"/>
    </source>
</evidence>
<sequence length="73" mass="8764">MDNLLRRALDNKQKLEMIYLSEKGEYSQRVVRIVEVKEHVFLAFCYTKRAVRRFKKVQVLSILPYKKGKQDFA</sequence>
<proteinExistence type="predicted"/>
<dbReference type="EMBL" id="RKRF01000010">
    <property type="protein sequence ID" value="RPF52164.1"/>
    <property type="molecule type" value="Genomic_DNA"/>
</dbReference>
<gene>
    <name evidence="1" type="ORF">EDC24_2154</name>
</gene>
<dbReference type="AlphaFoldDB" id="A0A3N5B434"/>
<comment type="caution">
    <text evidence="1">The sequence shown here is derived from an EMBL/GenBank/DDBJ whole genome shotgun (WGS) entry which is preliminary data.</text>
</comment>
<accession>A0A3N5B434</accession>
<dbReference type="OrthoDB" id="2112405at2"/>
<evidence type="ECO:0000313" key="2">
    <source>
        <dbReference type="Proteomes" id="UP000276443"/>
    </source>
</evidence>
<reference evidence="1 2" key="1">
    <citation type="submission" date="2018-11" db="EMBL/GenBank/DDBJ databases">
        <title>Genomic Encyclopedia of Type Strains, Phase IV (KMG-IV): sequencing the most valuable type-strain genomes for metagenomic binning, comparative biology and taxonomic classification.</title>
        <authorList>
            <person name="Goeker M."/>
        </authorList>
    </citation>
    <scope>NUCLEOTIDE SEQUENCE [LARGE SCALE GENOMIC DNA]</scope>
    <source>
        <strain evidence="1 2">DSM 18090</strain>
    </source>
</reference>
<protein>
    <recommendedName>
        <fullName evidence="3">WYL domain-containing protein</fullName>
    </recommendedName>
</protein>
<organism evidence="1 2">
    <name type="scientific">Aquisalibacillus elongatus</name>
    <dbReference type="NCBI Taxonomy" id="485577"/>
    <lineage>
        <taxon>Bacteria</taxon>
        <taxon>Bacillati</taxon>
        <taxon>Bacillota</taxon>
        <taxon>Bacilli</taxon>
        <taxon>Bacillales</taxon>
        <taxon>Bacillaceae</taxon>
        <taxon>Aquisalibacillus</taxon>
    </lineage>
</organism>
<dbReference type="RefSeq" id="WP_124222353.1">
    <property type="nucleotide sequence ID" value="NZ_RKRF01000010.1"/>
</dbReference>
<evidence type="ECO:0008006" key="3">
    <source>
        <dbReference type="Google" id="ProtNLM"/>
    </source>
</evidence>
<keyword evidence="2" id="KW-1185">Reference proteome</keyword>